<sequence length="423" mass="46194">MKQKSLKLLFLYLLTIAYGANCKVGHWMGNATSDPVVSTLFNTRMLLLMKGTYATDNPLDFTEYNNGTGTFYKDPSGDPAFNLAGLPKAYNLPIYIDIGEVRISSKLQEGVGGLSQIRTAAQAKAFWNYIAPNREVFCTQPYTLNSNTCSQQNGIYKMIQFLNGEGAEYPSNDPTAGTSDGQPSQYYYTGTYIRNLVTVWGNSPGVTLSTVTFFDNYGINGFNIVPRLAYPAGTVDKSTYPLIFPLLYSMQTGEADMDFKPGYEPYIFEVRMNLKENLMIHSIAATDGSNAATLISISDWHTNHAGQSDIGGGLLSRSRTIYPSSASSLEVTNGTGSLTHYLAIYRAAEPHADLLKKLPLIASPARNGVVKFKYINPGLHTMYCLADTAYVDGFPDTIVGTPLTFSAPENGNMGTISLTYSCP</sequence>
<dbReference type="EMBL" id="RQEP01000019">
    <property type="protein sequence ID" value="TGJ99673.1"/>
    <property type="molecule type" value="Genomic_DNA"/>
</dbReference>
<feature type="chain" id="PRO_5020384566" description="Lipoprotein" evidence="1">
    <location>
        <begin position="20"/>
        <end position="423"/>
    </location>
</feature>
<evidence type="ECO:0000256" key="1">
    <source>
        <dbReference type="SAM" id="SignalP"/>
    </source>
</evidence>
<keyword evidence="1" id="KW-0732">Signal</keyword>
<evidence type="ECO:0000313" key="2">
    <source>
        <dbReference type="EMBL" id="TGJ99673.1"/>
    </source>
</evidence>
<organism evidence="2 3">
    <name type="scientific">Leptospira semungkisensis</name>
    <dbReference type="NCBI Taxonomy" id="2484985"/>
    <lineage>
        <taxon>Bacteria</taxon>
        <taxon>Pseudomonadati</taxon>
        <taxon>Spirochaetota</taxon>
        <taxon>Spirochaetia</taxon>
        <taxon>Leptospirales</taxon>
        <taxon>Leptospiraceae</taxon>
        <taxon>Leptospira</taxon>
    </lineage>
</organism>
<comment type="caution">
    <text evidence="2">The sequence shown here is derived from an EMBL/GenBank/DDBJ whole genome shotgun (WGS) entry which is preliminary data.</text>
</comment>
<dbReference type="Proteomes" id="UP000297453">
    <property type="component" value="Unassembled WGS sequence"/>
</dbReference>
<accession>A0A4R9FMK9</accession>
<proteinExistence type="predicted"/>
<reference evidence="2" key="1">
    <citation type="journal article" date="2019" name="PLoS Negl. Trop. Dis.">
        <title>Revisiting the worldwide diversity of Leptospira species in the environment.</title>
        <authorList>
            <person name="Vincent A.T."/>
            <person name="Schiettekatte O."/>
            <person name="Bourhy P."/>
            <person name="Veyrier F.J."/>
            <person name="Picardeau M."/>
        </authorList>
    </citation>
    <scope>NUCLEOTIDE SEQUENCE [LARGE SCALE GENOMIC DNA]</scope>
    <source>
        <strain evidence="2">SSS9</strain>
    </source>
</reference>
<feature type="signal peptide" evidence="1">
    <location>
        <begin position="1"/>
        <end position="19"/>
    </location>
</feature>
<dbReference type="RefSeq" id="WP_135589764.1">
    <property type="nucleotide sequence ID" value="NZ_RQEP01000019.1"/>
</dbReference>
<protein>
    <recommendedName>
        <fullName evidence="4">Lipoprotein</fullName>
    </recommendedName>
</protein>
<keyword evidence="3" id="KW-1185">Reference proteome</keyword>
<dbReference type="AlphaFoldDB" id="A0A4R9FMK9"/>
<gene>
    <name evidence="2" type="ORF">EHO59_17715</name>
</gene>
<name>A0A4R9FMK9_9LEPT</name>
<evidence type="ECO:0000313" key="3">
    <source>
        <dbReference type="Proteomes" id="UP000297453"/>
    </source>
</evidence>
<dbReference type="NCBIfam" id="NF047586">
    <property type="entry name" value="LIC11270_fam"/>
    <property type="match status" value="1"/>
</dbReference>
<evidence type="ECO:0008006" key="4">
    <source>
        <dbReference type="Google" id="ProtNLM"/>
    </source>
</evidence>
<dbReference type="OrthoDB" id="333725at2"/>